<dbReference type="EMBL" id="BAABME010002562">
    <property type="protein sequence ID" value="GAA0155174.1"/>
    <property type="molecule type" value="Genomic_DNA"/>
</dbReference>
<reference evidence="2 3" key="1">
    <citation type="submission" date="2024-01" db="EMBL/GenBank/DDBJ databases">
        <title>The complete chloroplast genome sequence of Lithospermum erythrorhizon: insights into the phylogenetic relationship among Boraginaceae species and the maternal lineages of purple gromwells.</title>
        <authorList>
            <person name="Okada T."/>
            <person name="Watanabe K."/>
        </authorList>
    </citation>
    <scope>NUCLEOTIDE SEQUENCE [LARGE SCALE GENOMIC DNA]</scope>
</reference>
<evidence type="ECO:0000313" key="3">
    <source>
        <dbReference type="Proteomes" id="UP001454036"/>
    </source>
</evidence>
<name>A0AAV3PTW9_LITER</name>
<keyword evidence="3" id="KW-1185">Reference proteome</keyword>
<evidence type="ECO:0000313" key="2">
    <source>
        <dbReference type="EMBL" id="GAA0155174.1"/>
    </source>
</evidence>
<sequence>MKRACRCKIIAAILIFMVASEIAFSRELPLSPLASPASTIFHSAEPQKIKQVQSHISPRNIDNDYGNWDPTPYFGGDVGGLIPHR</sequence>
<feature type="chain" id="PRO_5043719069" evidence="1">
    <location>
        <begin position="26"/>
        <end position="85"/>
    </location>
</feature>
<dbReference type="AlphaFoldDB" id="A0AAV3PTW9"/>
<dbReference type="Proteomes" id="UP001454036">
    <property type="component" value="Unassembled WGS sequence"/>
</dbReference>
<comment type="caution">
    <text evidence="2">The sequence shown here is derived from an EMBL/GenBank/DDBJ whole genome shotgun (WGS) entry which is preliminary data.</text>
</comment>
<protein>
    <submittedName>
        <fullName evidence="2">Uncharacterized protein</fullName>
    </submittedName>
</protein>
<feature type="signal peptide" evidence="1">
    <location>
        <begin position="1"/>
        <end position="25"/>
    </location>
</feature>
<keyword evidence="1" id="KW-0732">Signal</keyword>
<accession>A0AAV3PTW9</accession>
<evidence type="ECO:0000256" key="1">
    <source>
        <dbReference type="SAM" id="SignalP"/>
    </source>
</evidence>
<proteinExistence type="predicted"/>
<gene>
    <name evidence="2" type="ORF">LIER_12959</name>
</gene>
<organism evidence="2 3">
    <name type="scientific">Lithospermum erythrorhizon</name>
    <name type="common">Purple gromwell</name>
    <name type="synonym">Lithospermum officinale var. erythrorhizon</name>
    <dbReference type="NCBI Taxonomy" id="34254"/>
    <lineage>
        <taxon>Eukaryota</taxon>
        <taxon>Viridiplantae</taxon>
        <taxon>Streptophyta</taxon>
        <taxon>Embryophyta</taxon>
        <taxon>Tracheophyta</taxon>
        <taxon>Spermatophyta</taxon>
        <taxon>Magnoliopsida</taxon>
        <taxon>eudicotyledons</taxon>
        <taxon>Gunneridae</taxon>
        <taxon>Pentapetalae</taxon>
        <taxon>asterids</taxon>
        <taxon>lamiids</taxon>
        <taxon>Boraginales</taxon>
        <taxon>Boraginaceae</taxon>
        <taxon>Boraginoideae</taxon>
        <taxon>Lithospermeae</taxon>
        <taxon>Lithospermum</taxon>
    </lineage>
</organism>